<dbReference type="InterPro" id="IPR016171">
    <property type="entry name" value="Vanillyl_alc_oxidase_C-sub2"/>
</dbReference>
<dbReference type="GO" id="GO:0032259">
    <property type="term" value="P:methylation"/>
    <property type="evidence" value="ECO:0007669"/>
    <property type="project" value="UniProtKB-KW"/>
</dbReference>
<dbReference type="FunFam" id="1.10.45.10:FF:000001">
    <property type="entry name" value="D-lactate dehydrogenase mitochondrial"/>
    <property type="match status" value="1"/>
</dbReference>
<dbReference type="Proteomes" id="UP000078596">
    <property type="component" value="Chromosome"/>
</dbReference>
<evidence type="ECO:0000256" key="2">
    <source>
        <dbReference type="ARBA" id="ARBA00008000"/>
    </source>
</evidence>
<evidence type="ECO:0000256" key="3">
    <source>
        <dbReference type="ARBA" id="ARBA00022630"/>
    </source>
</evidence>
<evidence type="ECO:0000256" key="4">
    <source>
        <dbReference type="ARBA" id="ARBA00022827"/>
    </source>
</evidence>
<dbReference type="InterPro" id="IPR006094">
    <property type="entry name" value="Oxid_FAD_bind_N"/>
</dbReference>
<dbReference type="Gene3D" id="3.30.465.10">
    <property type="match status" value="1"/>
</dbReference>
<dbReference type="InterPro" id="IPR016164">
    <property type="entry name" value="FAD-linked_Oxase-like_C"/>
</dbReference>
<dbReference type="GO" id="GO:0016491">
    <property type="term" value="F:oxidoreductase activity"/>
    <property type="evidence" value="ECO:0007669"/>
    <property type="project" value="UniProtKB-KW"/>
</dbReference>
<keyword evidence="8" id="KW-1185">Reference proteome</keyword>
<dbReference type="Gene3D" id="1.10.45.10">
    <property type="entry name" value="Vanillyl-alcohol Oxidase, Chain A, domain 4"/>
    <property type="match status" value="1"/>
</dbReference>
<keyword evidence="4" id="KW-0274">FAD</keyword>
<keyword evidence="7" id="KW-0808">Transferase</keyword>
<dbReference type="Pfam" id="PF01565">
    <property type="entry name" value="FAD_binding_4"/>
    <property type="match status" value="1"/>
</dbReference>
<dbReference type="OrthoDB" id="9811557at2"/>
<evidence type="ECO:0000313" key="8">
    <source>
        <dbReference type="Proteomes" id="UP000078596"/>
    </source>
</evidence>
<dbReference type="KEGG" id="haz:A9404_03230"/>
<dbReference type="AlphaFoldDB" id="A0A191ZF81"/>
<dbReference type="STRING" id="1860122.A9404_03230"/>
<accession>A0A191ZF81</accession>
<proteinExistence type="inferred from homology"/>
<evidence type="ECO:0000256" key="5">
    <source>
        <dbReference type="ARBA" id="ARBA00023002"/>
    </source>
</evidence>
<dbReference type="InterPro" id="IPR016169">
    <property type="entry name" value="FAD-bd_PCMH_sub2"/>
</dbReference>
<dbReference type="InterPro" id="IPR016166">
    <property type="entry name" value="FAD-bd_PCMH"/>
</dbReference>
<dbReference type="InterPro" id="IPR004113">
    <property type="entry name" value="FAD-bd_oxidored_4_C"/>
</dbReference>
<dbReference type="GO" id="GO:0008168">
    <property type="term" value="F:methyltransferase activity"/>
    <property type="evidence" value="ECO:0007669"/>
    <property type="project" value="UniProtKB-KW"/>
</dbReference>
<dbReference type="PANTHER" id="PTHR42934:SF2">
    <property type="entry name" value="GLYCOLATE OXIDASE SUBUNIT GLCD"/>
    <property type="match status" value="1"/>
</dbReference>
<dbReference type="EMBL" id="CP016027">
    <property type="protein sequence ID" value="ANJ66520.1"/>
    <property type="molecule type" value="Genomic_DNA"/>
</dbReference>
<dbReference type="InterPro" id="IPR036318">
    <property type="entry name" value="FAD-bd_PCMH-like_sf"/>
</dbReference>
<protein>
    <submittedName>
        <fullName evidence="7">Dimethylmenaquinone methyltransferase</fullName>
    </submittedName>
</protein>
<organism evidence="7 8">
    <name type="scientific">Halothiobacillus diazotrophicus</name>
    <dbReference type="NCBI Taxonomy" id="1860122"/>
    <lineage>
        <taxon>Bacteria</taxon>
        <taxon>Pseudomonadati</taxon>
        <taxon>Pseudomonadota</taxon>
        <taxon>Gammaproteobacteria</taxon>
        <taxon>Chromatiales</taxon>
        <taxon>Halothiobacillaceae</taxon>
        <taxon>Halothiobacillus</taxon>
    </lineage>
</organism>
<evidence type="ECO:0000256" key="1">
    <source>
        <dbReference type="ARBA" id="ARBA00001974"/>
    </source>
</evidence>
<dbReference type="GO" id="GO:0071949">
    <property type="term" value="F:FAD binding"/>
    <property type="evidence" value="ECO:0007669"/>
    <property type="project" value="InterPro"/>
</dbReference>
<dbReference type="FunFam" id="3.30.70.2740:FF:000001">
    <property type="entry name" value="D-lactate dehydrogenase mitochondrial"/>
    <property type="match status" value="1"/>
</dbReference>
<gene>
    <name evidence="7" type="ORF">A9404_03230</name>
</gene>
<dbReference type="Pfam" id="PF02913">
    <property type="entry name" value="FAD-oxidase_C"/>
    <property type="match status" value="1"/>
</dbReference>
<evidence type="ECO:0000313" key="7">
    <source>
        <dbReference type="EMBL" id="ANJ66520.1"/>
    </source>
</evidence>
<dbReference type="PROSITE" id="PS51387">
    <property type="entry name" value="FAD_PCMH"/>
    <property type="match status" value="1"/>
</dbReference>
<feature type="domain" description="FAD-binding PCMH-type" evidence="6">
    <location>
        <begin position="50"/>
        <end position="230"/>
    </location>
</feature>
<dbReference type="RefSeq" id="WP_066098617.1">
    <property type="nucleotide sequence ID" value="NZ_CP016027.1"/>
</dbReference>
<dbReference type="SUPFAM" id="SSF56176">
    <property type="entry name" value="FAD-binding/transporter-associated domain-like"/>
    <property type="match status" value="1"/>
</dbReference>
<name>A0A191ZF81_9GAMM</name>
<dbReference type="Gene3D" id="3.30.70.2740">
    <property type="match status" value="1"/>
</dbReference>
<evidence type="ECO:0000259" key="6">
    <source>
        <dbReference type="PROSITE" id="PS51387"/>
    </source>
</evidence>
<sequence length="496" mass="52814">MTGPNDLNTEQEGSPDALEALYATLRTNFPDERLSREPGTRWAYGMDNSRLHHPADIVAFPLSHEEVVVLVQAARAHRVPLTTRGRGTGTAGGSVPVHGGLVVVMDRMNAVLEFRPEDRLIRIQTGMINAELQRIVAAAGFFWPPDPTSNALCTVGGNLGCNAAGPHAVKYGTTRENVLGLKAVAGTGATIIAGTETTKGVVGYDLTRLLIGAEGTLGIITEATLKLTPLPDARCLIRAFYRDMHAASQAVSRLMNQPATPAAIEFIDGNALNLMRNHAQNPDALAIPDTAGALLMIEVDGTRDALESQTKMIQQAACGPLTPDRPESAEGASAADPNAPLSLVIAHTPEEMATLWSARKALSPTLRHVAPKKINEDVVVPVSRIPVLIGELDRISLRHAVKIVNFGHAGNGNIHVNLLIDPEDPDQRASAETALAEVFSTVLSLGGTLSGEHGIGAVKREYIRKEIAPESLTLMHGIKRVFDPDGILNPGKKIPD</sequence>
<dbReference type="PANTHER" id="PTHR42934">
    <property type="entry name" value="GLYCOLATE OXIDASE SUBUNIT GLCD"/>
    <property type="match status" value="1"/>
</dbReference>
<reference evidence="7 8" key="1">
    <citation type="submission" date="2016-06" db="EMBL/GenBank/DDBJ databases">
        <title>Insight into the functional genes involving in sulfur oxidation in Pearl River water.</title>
        <authorList>
            <person name="Luo J."/>
            <person name="Tan X."/>
            <person name="Lin W."/>
        </authorList>
    </citation>
    <scope>NUCLEOTIDE SEQUENCE [LARGE SCALE GENOMIC DNA]</scope>
    <source>
        <strain evidence="7 8">LS2</strain>
    </source>
</reference>
<comment type="similarity">
    <text evidence="2">Belongs to the FAD-binding oxidoreductase/transferase type 4 family.</text>
</comment>
<comment type="cofactor">
    <cofactor evidence="1">
        <name>FAD</name>
        <dbReference type="ChEBI" id="CHEBI:57692"/>
    </cofactor>
</comment>
<dbReference type="SUPFAM" id="SSF55103">
    <property type="entry name" value="FAD-linked oxidases, C-terminal domain"/>
    <property type="match status" value="1"/>
</dbReference>
<keyword evidence="3" id="KW-0285">Flavoprotein</keyword>
<keyword evidence="5" id="KW-0560">Oxidoreductase</keyword>
<dbReference type="InterPro" id="IPR051914">
    <property type="entry name" value="FAD-linked_OxidoTrans_Type4"/>
</dbReference>
<keyword evidence="7" id="KW-0489">Methyltransferase</keyword>